<evidence type="ECO:0000256" key="7">
    <source>
        <dbReference type="SAM" id="SignalP"/>
    </source>
</evidence>
<evidence type="ECO:0000313" key="10">
    <source>
        <dbReference type="Proteomes" id="UP000233160"/>
    </source>
</evidence>
<dbReference type="GeneTree" id="ENSGT00940000161877"/>
<evidence type="ECO:0000256" key="3">
    <source>
        <dbReference type="ARBA" id="ARBA00022525"/>
    </source>
</evidence>
<proteinExistence type="inferred from homology"/>
<protein>
    <submittedName>
        <fullName evidence="9">Cystatin 9 like</fullName>
    </submittedName>
</protein>
<keyword evidence="3" id="KW-0964">Secreted</keyword>
<reference evidence="9" key="1">
    <citation type="submission" date="2025-08" db="UniProtKB">
        <authorList>
            <consortium name="Ensembl"/>
        </authorList>
    </citation>
    <scope>IDENTIFICATION</scope>
</reference>
<dbReference type="STRING" id="379532.ENSPCOP00000002629"/>
<evidence type="ECO:0000256" key="1">
    <source>
        <dbReference type="ARBA" id="ARBA00004613"/>
    </source>
</evidence>
<dbReference type="GO" id="GO:0005615">
    <property type="term" value="C:extracellular space"/>
    <property type="evidence" value="ECO:0007669"/>
    <property type="project" value="TreeGrafter"/>
</dbReference>
<feature type="chain" id="PRO_5018728537" evidence="7">
    <location>
        <begin position="28"/>
        <end position="150"/>
    </location>
</feature>
<keyword evidence="4" id="KW-0646">Protease inhibitor</keyword>
<evidence type="ECO:0000256" key="6">
    <source>
        <dbReference type="ARBA" id="ARBA00022729"/>
    </source>
</evidence>
<dbReference type="Proteomes" id="UP000233160">
    <property type="component" value="Unassembled WGS sequence"/>
</dbReference>
<dbReference type="InterPro" id="IPR000010">
    <property type="entry name" value="Cystatin_dom"/>
</dbReference>
<feature type="signal peptide" evidence="7">
    <location>
        <begin position="1"/>
        <end position="27"/>
    </location>
</feature>
<dbReference type="CDD" id="cd00042">
    <property type="entry name" value="CY"/>
    <property type="match status" value="1"/>
</dbReference>
<dbReference type="OrthoDB" id="9626110at2759"/>
<evidence type="ECO:0000256" key="5">
    <source>
        <dbReference type="ARBA" id="ARBA00022704"/>
    </source>
</evidence>
<dbReference type="SUPFAM" id="SSF54403">
    <property type="entry name" value="Cystatin/monellin"/>
    <property type="match status" value="1"/>
</dbReference>
<dbReference type="KEGG" id="pcoq:105817426"/>
<comment type="subcellular location">
    <subcellularLocation>
        <location evidence="1">Secreted</location>
    </subcellularLocation>
</comment>
<dbReference type="Gene3D" id="3.10.450.10">
    <property type="match status" value="1"/>
</dbReference>
<dbReference type="PANTHER" id="PTHR46945">
    <property type="entry name" value="CYSTATIN-9-LIKE"/>
    <property type="match status" value="1"/>
</dbReference>
<dbReference type="OMA" id="HSCGCCM"/>
<feature type="domain" description="Cystatin" evidence="8">
    <location>
        <begin position="42"/>
        <end position="134"/>
    </location>
</feature>
<dbReference type="InterPro" id="IPR043250">
    <property type="entry name" value="CST9-like"/>
</dbReference>
<keyword evidence="6 7" id="KW-0732">Signal</keyword>
<accession>A0A2K6ELM0</accession>
<dbReference type="GO" id="GO:0019730">
    <property type="term" value="P:antimicrobial humoral response"/>
    <property type="evidence" value="ECO:0007669"/>
    <property type="project" value="TreeGrafter"/>
</dbReference>
<dbReference type="GO" id="GO:0004869">
    <property type="term" value="F:cysteine-type endopeptidase inhibitor activity"/>
    <property type="evidence" value="ECO:0007669"/>
    <property type="project" value="UniProtKB-KW"/>
</dbReference>
<dbReference type="PANTHER" id="PTHR46945:SF1">
    <property type="entry name" value="CYSTATIN-9-LIKE"/>
    <property type="match status" value="1"/>
</dbReference>
<dbReference type="Ensembl" id="ENSPCOT00000009120.1">
    <property type="protein sequence ID" value="ENSPCOP00000002629.1"/>
    <property type="gene ID" value="ENSPCOG00000008034.1"/>
</dbReference>
<name>A0A2K6ELM0_PROCO</name>
<sequence length="150" mass="17674">MSLRRAGALPWVLLLLLPNLKLLRTQAWCSEKEKDNNQKSRAPEFPATVEFALHTFNQQSQDDYAYRLVSILSSWREYSRYKQDDPKMVFSMKLQLRRTWCGKFEEDVDNCPFQESPKLNSTLICLFTVSTRPWMSLFELLNQTCSEELP</sequence>
<keyword evidence="10" id="KW-1185">Reference proteome</keyword>
<gene>
    <name evidence="9" type="primary">CST9L</name>
</gene>
<evidence type="ECO:0000259" key="8">
    <source>
        <dbReference type="Pfam" id="PF00031"/>
    </source>
</evidence>
<dbReference type="AlphaFoldDB" id="A0A2K6ELM0"/>
<organism evidence="9 10">
    <name type="scientific">Propithecus coquereli</name>
    <name type="common">Coquerel's sifaka</name>
    <name type="synonym">Propithecus verreauxi coquereli</name>
    <dbReference type="NCBI Taxonomy" id="379532"/>
    <lineage>
        <taxon>Eukaryota</taxon>
        <taxon>Metazoa</taxon>
        <taxon>Chordata</taxon>
        <taxon>Craniata</taxon>
        <taxon>Vertebrata</taxon>
        <taxon>Euteleostomi</taxon>
        <taxon>Mammalia</taxon>
        <taxon>Eutheria</taxon>
        <taxon>Euarchontoglires</taxon>
        <taxon>Primates</taxon>
        <taxon>Strepsirrhini</taxon>
        <taxon>Lemuriformes</taxon>
        <taxon>Indriidae</taxon>
        <taxon>Propithecus</taxon>
    </lineage>
</organism>
<evidence type="ECO:0000313" key="9">
    <source>
        <dbReference type="Ensembl" id="ENSPCOP00000002629.1"/>
    </source>
</evidence>
<evidence type="ECO:0000256" key="2">
    <source>
        <dbReference type="ARBA" id="ARBA00009403"/>
    </source>
</evidence>
<dbReference type="InterPro" id="IPR046350">
    <property type="entry name" value="Cystatin_sf"/>
</dbReference>
<dbReference type="Pfam" id="PF00031">
    <property type="entry name" value="Cystatin"/>
    <property type="match status" value="1"/>
</dbReference>
<reference evidence="9" key="2">
    <citation type="submission" date="2025-09" db="UniProtKB">
        <authorList>
            <consortium name="Ensembl"/>
        </authorList>
    </citation>
    <scope>IDENTIFICATION</scope>
</reference>
<evidence type="ECO:0000256" key="4">
    <source>
        <dbReference type="ARBA" id="ARBA00022690"/>
    </source>
</evidence>
<comment type="similarity">
    <text evidence="2">Belongs to the cystatin family.</text>
</comment>
<keyword evidence="5" id="KW-0789">Thiol protease inhibitor</keyword>